<accession>A0AAV7R8P9</accession>
<dbReference type="AlphaFoldDB" id="A0AAV7R8P9"/>
<name>A0AAV7R8P9_PLEWA</name>
<evidence type="ECO:0000313" key="1">
    <source>
        <dbReference type="EMBL" id="KAJ1148644.1"/>
    </source>
</evidence>
<evidence type="ECO:0000313" key="2">
    <source>
        <dbReference type="Proteomes" id="UP001066276"/>
    </source>
</evidence>
<comment type="caution">
    <text evidence="1">The sequence shown here is derived from an EMBL/GenBank/DDBJ whole genome shotgun (WGS) entry which is preliminary data.</text>
</comment>
<organism evidence="1 2">
    <name type="scientific">Pleurodeles waltl</name>
    <name type="common">Iberian ribbed newt</name>
    <dbReference type="NCBI Taxonomy" id="8319"/>
    <lineage>
        <taxon>Eukaryota</taxon>
        <taxon>Metazoa</taxon>
        <taxon>Chordata</taxon>
        <taxon>Craniata</taxon>
        <taxon>Vertebrata</taxon>
        <taxon>Euteleostomi</taxon>
        <taxon>Amphibia</taxon>
        <taxon>Batrachia</taxon>
        <taxon>Caudata</taxon>
        <taxon>Salamandroidea</taxon>
        <taxon>Salamandridae</taxon>
        <taxon>Pleurodelinae</taxon>
        <taxon>Pleurodeles</taxon>
    </lineage>
</organism>
<sequence>MEKNRQAKLQFEQCKVLKLSKEDASPTGAGPDASGPELGSELLQILLSMQLSLTKIDSKFDSLPYCMDRMSVHLDKHVEHLDTVEQHVSTVDDEWAVAADVQKNLEKAVLVLQAKDEELEGHSRSVQRYALPPMRLYVRCVHGLGGRHSRVDLQAFPTCPVVM</sequence>
<keyword evidence="2" id="KW-1185">Reference proteome</keyword>
<reference evidence="1" key="1">
    <citation type="journal article" date="2022" name="bioRxiv">
        <title>Sequencing and chromosome-scale assembly of the giantPleurodeles waltlgenome.</title>
        <authorList>
            <person name="Brown T."/>
            <person name="Elewa A."/>
            <person name="Iarovenko S."/>
            <person name="Subramanian E."/>
            <person name="Araus A.J."/>
            <person name="Petzold A."/>
            <person name="Susuki M."/>
            <person name="Suzuki K.-i.T."/>
            <person name="Hayashi T."/>
            <person name="Toyoda A."/>
            <person name="Oliveira C."/>
            <person name="Osipova E."/>
            <person name="Leigh N.D."/>
            <person name="Simon A."/>
            <person name="Yun M.H."/>
        </authorList>
    </citation>
    <scope>NUCLEOTIDE SEQUENCE</scope>
    <source>
        <strain evidence="1">20211129_DDA</strain>
        <tissue evidence="1">Liver</tissue>
    </source>
</reference>
<protein>
    <submittedName>
        <fullName evidence="1">Uncharacterized protein</fullName>
    </submittedName>
</protein>
<proteinExistence type="predicted"/>
<dbReference type="EMBL" id="JANPWB010000009">
    <property type="protein sequence ID" value="KAJ1148644.1"/>
    <property type="molecule type" value="Genomic_DNA"/>
</dbReference>
<gene>
    <name evidence="1" type="ORF">NDU88_001472</name>
</gene>
<dbReference type="Proteomes" id="UP001066276">
    <property type="component" value="Chromosome 5"/>
</dbReference>